<keyword evidence="2" id="KW-1133">Transmembrane helix</keyword>
<gene>
    <name evidence="5" type="ORF">OHU69_25030</name>
</gene>
<dbReference type="Pfam" id="PF09972">
    <property type="entry name" value="DUF2207"/>
    <property type="match status" value="1"/>
</dbReference>
<evidence type="ECO:0000259" key="3">
    <source>
        <dbReference type="Pfam" id="PF09972"/>
    </source>
</evidence>
<dbReference type="EMBL" id="CP108195">
    <property type="protein sequence ID" value="WTS14023.1"/>
    <property type="molecule type" value="Genomic_DNA"/>
</dbReference>
<feature type="domain" description="Predicted membrane protein YciQ-like C-terminal" evidence="4">
    <location>
        <begin position="260"/>
        <end position="507"/>
    </location>
</feature>
<feature type="compositionally biased region" description="Low complexity" evidence="1">
    <location>
        <begin position="464"/>
        <end position="483"/>
    </location>
</feature>
<evidence type="ECO:0000313" key="5">
    <source>
        <dbReference type="EMBL" id="WTS14023.1"/>
    </source>
</evidence>
<feature type="transmembrane region" description="Helical" evidence="2">
    <location>
        <begin position="379"/>
        <end position="398"/>
    </location>
</feature>
<feature type="transmembrane region" description="Helical" evidence="2">
    <location>
        <begin position="404"/>
        <end position="427"/>
    </location>
</feature>
<name>A0AAU1U858_9ACTN</name>
<feature type="compositionally biased region" description="Polar residues" evidence="1">
    <location>
        <begin position="507"/>
        <end position="516"/>
    </location>
</feature>
<sequence>MVGNTERVTGLWASAQVSRSGDARITEVIDYDFGTGLEDKHGIYRDVPGLSPEAEVSVTSASAPVPYELIDMGSQTRIRIGDPTLAVHGLHRYRIQYHLDDVAPHGKLAWDAVGAGWRVELSHVEIHVAAPFELDGARCVQGATGSRQKCAVSGGAPGNLTVELDRLGAGKGTTLYADAGRRLTDPVTAAAAPSGPVRDSGAPGKLWPGVLATVIALEAAAFTACALRFAGRDHVAGDADRERRVDAARLASSLTPSSRPPKGLSPAQAGVLLTERIEPEHKVAWLISTAADGHLDIDDNDHYPVLRRRPPEDAPPTDRNVKAVLDQVFAGRDSAILGVYDRYIVTAWDVLDEQLARWQSSCGLWDPTGAHRSRVARRAGVIAAVVGPVLVITGGVLSSGAGPAWQPLLTVGAVLAGAGLALAVRAWELRVRTARGTTLWMQVESFRRYLAASGGHDADGLTHSPSDADTSTATDTDSATAPETDAEQLERYTAWAVALGEIDRWSESITESTTAPSAAPGPTRRPMNRMPLYGPAIALALVSSTAASTRPPSSSGSGSGSGSSSGSGGSDGGVGGGAGGGGGGSW</sequence>
<feature type="region of interest" description="Disordered" evidence="1">
    <location>
        <begin position="544"/>
        <end position="586"/>
    </location>
</feature>
<dbReference type="InterPro" id="IPR048389">
    <property type="entry name" value="YciQ-like_C"/>
</dbReference>
<protein>
    <submittedName>
        <fullName evidence="5">DUF2207 domain-containing protein</fullName>
    </submittedName>
</protein>
<feature type="compositionally biased region" description="Low complexity" evidence="1">
    <location>
        <begin position="544"/>
        <end position="556"/>
    </location>
</feature>
<dbReference type="AlphaFoldDB" id="A0AAU1U858"/>
<feature type="region of interest" description="Disordered" evidence="1">
    <location>
        <begin position="457"/>
        <end position="487"/>
    </location>
</feature>
<evidence type="ECO:0000256" key="2">
    <source>
        <dbReference type="SAM" id="Phobius"/>
    </source>
</evidence>
<dbReference type="Pfam" id="PF20990">
    <property type="entry name" value="DUF2207_C"/>
    <property type="match status" value="1"/>
</dbReference>
<feature type="compositionally biased region" description="Gly residues" evidence="1">
    <location>
        <begin position="557"/>
        <end position="586"/>
    </location>
</feature>
<organism evidence="5">
    <name type="scientific">Streptomyces sp. NBC_00119</name>
    <dbReference type="NCBI Taxonomy" id="2975659"/>
    <lineage>
        <taxon>Bacteria</taxon>
        <taxon>Bacillati</taxon>
        <taxon>Actinomycetota</taxon>
        <taxon>Actinomycetes</taxon>
        <taxon>Kitasatosporales</taxon>
        <taxon>Streptomycetaceae</taxon>
        <taxon>Streptomyces</taxon>
    </lineage>
</organism>
<dbReference type="InterPro" id="IPR018702">
    <property type="entry name" value="DUF2207"/>
</dbReference>
<feature type="domain" description="DUF2207" evidence="3">
    <location>
        <begin position="9"/>
        <end position="175"/>
    </location>
</feature>
<evidence type="ECO:0000256" key="1">
    <source>
        <dbReference type="SAM" id="MobiDB-lite"/>
    </source>
</evidence>
<proteinExistence type="predicted"/>
<reference evidence="5" key="1">
    <citation type="submission" date="2022-10" db="EMBL/GenBank/DDBJ databases">
        <title>The complete genomes of actinobacterial strains from the NBC collection.</title>
        <authorList>
            <person name="Joergensen T.S."/>
            <person name="Alvarez Arevalo M."/>
            <person name="Sterndorff E.B."/>
            <person name="Faurdal D."/>
            <person name="Vuksanovic O."/>
            <person name="Mourched A.-S."/>
            <person name="Charusanti P."/>
            <person name="Shaw S."/>
            <person name="Blin K."/>
            <person name="Weber T."/>
        </authorList>
    </citation>
    <scope>NUCLEOTIDE SEQUENCE</scope>
    <source>
        <strain evidence="5">NBC_00119</strain>
    </source>
</reference>
<keyword evidence="2" id="KW-0472">Membrane</keyword>
<keyword evidence="2" id="KW-0812">Transmembrane</keyword>
<evidence type="ECO:0000259" key="4">
    <source>
        <dbReference type="Pfam" id="PF20990"/>
    </source>
</evidence>
<feature type="region of interest" description="Disordered" evidence="1">
    <location>
        <begin position="507"/>
        <end position="530"/>
    </location>
</feature>
<accession>A0AAU1U858</accession>